<dbReference type="CDD" id="cd08770">
    <property type="entry name" value="DAP_dppA_3"/>
    <property type="match status" value="1"/>
</dbReference>
<proteinExistence type="predicted"/>
<accession>A0A381XKL0</accession>
<reference evidence="1" key="1">
    <citation type="submission" date="2018-05" db="EMBL/GenBank/DDBJ databases">
        <authorList>
            <person name="Lanie J.A."/>
            <person name="Ng W.-L."/>
            <person name="Kazmierczak K.M."/>
            <person name="Andrzejewski T.M."/>
            <person name="Davidsen T.M."/>
            <person name="Wayne K.J."/>
            <person name="Tettelin H."/>
            <person name="Glass J.I."/>
            <person name="Rusch D."/>
            <person name="Podicherti R."/>
            <person name="Tsui H.-C.T."/>
            <person name="Winkler M.E."/>
        </authorList>
    </citation>
    <scope>NUCLEOTIDE SEQUENCE</scope>
</reference>
<dbReference type="InterPro" id="IPR007035">
    <property type="entry name" value="Peptidase_M55"/>
</dbReference>
<evidence type="ECO:0008006" key="2">
    <source>
        <dbReference type="Google" id="ProtNLM"/>
    </source>
</evidence>
<evidence type="ECO:0000313" key="1">
    <source>
        <dbReference type="EMBL" id="SVA65305.1"/>
    </source>
</evidence>
<organism evidence="1">
    <name type="scientific">marine metagenome</name>
    <dbReference type="NCBI Taxonomy" id="408172"/>
    <lineage>
        <taxon>unclassified sequences</taxon>
        <taxon>metagenomes</taxon>
        <taxon>ecological metagenomes</taxon>
    </lineage>
</organism>
<dbReference type="SUPFAM" id="SSF63992">
    <property type="entry name" value="Dipeptide transport protein"/>
    <property type="match status" value="1"/>
</dbReference>
<dbReference type="Gene3D" id="3.30.1360.130">
    <property type="entry name" value="Dipeptide transport protein"/>
    <property type="match status" value="1"/>
</dbReference>
<dbReference type="Gene3D" id="3.40.50.10780">
    <property type="entry name" value="Dipeptide transport protein"/>
    <property type="match status" value="1"/>
</dbReference>
<gene>
    <name evidence="1" type="ORF">METZ01_LOCUS118159</name>
</gene>
<dbReference type="AlphaFoldDB" id="A0A381XKL0"/>
<dbReference type="EMBL" id="UINC01015524">
    <property type="protein sequence ID" value="SVA65305.1"/>
    <property type="molecule type" value="Genomic_DNA"/>
</dbReference>
<name>A0A381XKL0_9ZZZZ</name>
<protein>
    <recommendedName>
        <fullName evidence="2">Amino acid amidase</fullName>
    </recommendedName>
</protein>
<dbReference type="InterPro" id="IPR027476">
    <property type="entry name" value="DppA_N"/>
</dbReference>
<dbReference type="InterPro" id="IPR036177">
    <property type="entry name" value="Peptidase_M55_sf"/>
</dbReference>
<dbReference type="PIRSF" id="PIRSF015853">
    <property type="entry name" value="Pep_DppA"/>
    <property type="match status" value="1"/>
</dbReference>
<sequence length="268" mass="29777">MAMKVYLSADMEGITGVTHWNEVDPDKPDYAQFQKRMTEEVVSACRGALDAGAEKILVKDAHYTGRNILPADLPEEVELIRGWSGHPYSMVQELDGTFDALMMVGYHSRAGSGGNPLSHTMSSGKIERMFINGREASEFLLHGYVGAKHGVPMAFVAGDKELCREVTEVSPDTATFVTMEGVGDSTISIHPGKSLRTIRKTVCDALKSVHKNRAWPLPDEFELSIRYVKQTAAYRASQYNGAETVSPKTVRYRAKDYDDIMRFILFCV</sequence>
<dbReference type="Pfam" id="PF04951">
    <property type="entry name" value="Peptidase_M55"/>
    <property type="match status" value="1"/>
</dbReference>